<keyword evidence="2" id="KW-1185">Reference proteome</keyword>
<accession>A0AAW0JQX9</accession>
<evidence type="ECO:0008006" key="3">
    <source>
        <dbReference type="Google" id="ProtNLM"/>
    </source>
</evidence>
<dbReference type="Proteomes" id="UP000237347">
    <property type="component" value="Unassembled WGS sequence"/>
</dbReference>
<dbReference type="Gene3D" id="3.60.10.10">
    <property type="entry name" value="Endonuclease/exonuclease/phosphatase"/>
    <property type="match status" value="1"/>
</dbReference>
<comment type="caution">
    <text evidence="1">The sequence shown here is derived from an EMBL/GenBank/DDBJ whole genome shotgun (WGS) entry which is preliminary data.</text>
</comment>
<dbReference type="AlphaFoldDB" id="A0AAW0JQX9"/>
<protein>
    <recommendedName>
        <fullName evidence="3">Endonuclease/exonuclease/phosphatase</fullName>
    </recommendedName>
</protein>
<name>A0AAW0JQX9_QUESU</name>
<dbReference type="PANTHER" id="PTHR33710:SF77">
    <property type="entry name" value="DNASE I-LIKE SUPERFAMILY PROTEIN"/>
    <property type="match status" value="1"/>
</dbReference>
<evidence type="ECO:0000313" key="1">
    <source>
        <dbReference type="EMBL" id="KAK7829414.1"/>
    </source>
</evidence>
<reference evidence="1 2" key="1">
    <citation type="journal article" date="2018" name="Sci. Data">
        <title>The draft genome sequence of cork oak.</title>
        <authorList>
            <person name="Ramos A.M."/>
            <person name="Usie A."/>
            <person name="Barbosa P."/>
            <person name="Barros P.M."/>
            <person name="Capote T."/>
            <person name="Chaves I."/>
            <person name="Simoes F."/>
            <person name="Abreu I."/>
            <person name="Carrasquinho I."/>
            <person name="Faro C."/>
            <person name="Guimaraes J.B."/>
            <person name="Mendonca D."/>
            <person name="Nobrega F."/>
            <person name="Rodrigues L."/>
            <person name="Saibo N.J.M."/>
            <person name="Varela M.C."/>
            <person name="Egas C."/>
            <person name="Matos J."/>
            <person name="Miguel C.M."/>
            <person name="Oliveira M.M."/>
            <person name="Ricardo C.P."/>
            <person name="Goncalves S."/>
        </authorList>
    </citation>
    <scope>NUCLEOTIDE SEQUENCE [LARGE SCALE GENOMIC DNA]</scope>
    <source>
        <strain evidence="2">cv. HL8</strain>
    </source>
</reference>
<gene>
    <name evidence="1" type="ORF">CFP56_029456</name>
</gene>
<dbReference type="InterPro" id="IPR036691">
    <property type="entry name" value="Endo/exonu/phosph_ase_sf"/>
</dbReference>
<dbReference type="PANTHER" id="PTHR33710">
    <property type="entry name" value="BNAC02G09200D PROTEIN"/>
    <property type="match status" value="1"/>
</dbReference>
<dbReference type="SUPFAM" id="SSF56219">
    <property type="entry name" value="DNase I-like"/>
    <property type="match status" value="1"/>
</dbReference>
<proteinExistence type="predicted"/>
<dbReference type="EMBL" id="PKMF04000483">
    <property type="protein sequence ID" value="KAK7829414.1"/>
    <property type="molecule type" value="Genomic_DNA"/>
</dbReference>
<organism evidence="1 2">
    <name type="scientific">Quercus suber</name>
    <name type="common">Cork oak</name>
    <dbReference type="NCBI Taxonomy" id="58331"/>
    <lineage>
        <taxon>Eukaryota</taxon>
        <taxon>Viridiplantae</taxon>
        <taxon>Streptophyta</taxon>
        <taxon>Embryophyta</taxon>
        <taxon>Tracheophyta</taxon>
        <taxon>Spermatophyta</taxon>
        <taxon>Magnoliopsida</taxon>
        <taxon>eudicotyledons</taxon>
        <taxon>Gunneridae</taxon>
        <taxon>Pentapetalae</taxon>
        <taxon>rosids</taxon>
        <taxon>fabids</taxon>
        <taxon>Fagales</taxon>
        <taxon>Fagaceae</taxon>
        <taxon>Quercus</taxon>
    </lineage>
</organism>
<evidence type="ECO:0000313" key="2">
    <source>
        <dbReference type="Proteomes" id="UP000237347"/>
    </source>
</evidence>
<sequence>MKEYRQKQPLKGRAASLDSDFKLNPIKPLVPLIGSSMKPRCDPLPDVGIPTYRSDGQGEIMDDMIKGDLEVLSTKTPLRDISNDQSVPNMEARITMASPNVSTVVLKRIDPKLRPPKKIIEASTSPSTNHGEDTMIHEDMLDDFDQGKPEVDSDGIPRYTWTNRQPLPHLAQERIDRVFVNASWNVLYPKANVKHLEISHSNHSPVLLSLSPDHGSHHPCPFRFQSMWLSHPSFPSLKWASY</sequence>